<feature type="transmembrane region" description="Helical" evidence="2">
    <location>
        <begin position="32"/>
        <end position="50"/>
    </location>
</feature>
<sequence>MAAGAMIVVGIAGVPFGLIAGVAFVPAPIGKAGRSLLLLMAGLLLGLWWYPALGRTALTVLTQLQQDSTARAQAEGCTRTTRAPLRLSAQR</sequence>
<evidence type="ECO:0000256" key="2">
    <source>
        <dbReference type="SAM" id="Phobius"/>
    </source>
</evidence>
<keyword evidence="2" id="KW-0812">Transmembrane</keyword>
<feature type="region of interest" description="Disordered" evidence="1">
    <location>
        <begin position="69"/>
        <end position="91"/>
    </location>
</feature>
<proteinExistence type="predicted"/>
<accession>A0A178MBM8</accession>
<keyword evidence="2" id="KW-1133">Transmembrane helix</keyword>
<dbReference type="AlphaFoldDB" id="A0A178MBM8"/>
<evidence type="ECO:0000313" key="4">
    <source>
        <dbReference type="Proteomes" id="UP000078543"/>
    </source>
</evidence>
<keyword evidence="4" id="KW-1185">Reference proteome</keyword>
<protein>
    <submittedName>
        <fullName evidence="3">Uncharacterized protein</fullName>
    </submittedName>
</protein>
<name>A0A178MBM8_9PROT</name>
<reference evidence="3 4" key="1">
    <citation type="submission" date="2016-04" db="EMBL/GenBank/DDBJ databases">
        <title>Draft genome sequence of freshwater magnetotactic bacteria Magnetospirillum marisnigri SP-1 and Magnetospirillum moscoviense BB-1.</title>
        <authorList>
            <person name="Koziaeva V."/>
            <person name="Dziuba M.V."/>
            <person name="Ivanov T.M."/>
            <person name="Kuznetsov B."/>
            <person name="Grouzdev D.S."/>
        </authorList>
    </citation>
    <scope>NUCLEOTIDE SEQUENCE [LARGE SCALE GENOMIC DNA]</scope>
    <source>
        <strain evidence="3 4">BB-1</strain>
    </source>
</reference>
<comment type="caution">
    <text evidence="3">The sequence shown here is derived from an EMBL/GenBank/DDBJ whole genome shotgun (WGS) entry which is preliminary data.</text>
</comment>
<keyword evidence="2" id="KW-0472">Membrane</keyword>
<dbReference type="Proteomes" id="UP000078543">
    <property type="component" value="Unassembled WGS sequence"/>
</dbReference>
<dbReference type="EMBL" id="LWQU01000177">
    <property type="protein sequence ID" value="OAN46162.1"/>
    <property type="molecule type" value="Genomic_DNA"/>
</dbReference>
<dbReference type="STRING" id="1437059.A6A05_16350"/>
<evidence type="ECO:0000313" key="3">
    <source>
        <dbReference type="EMBL" id="OAN46162.1"/>
    </source>
</evidence>
<feature type="transmembrane region" description="Helical" evidence="2">
    <location>
        <begin position="6"/>
        <end position="25"/>
    </location>
</feature>
<gene>
    <name evidence="3" type="ORF">A6A05_16350</name>
</gene>
<evidence type="ECO:0000256" key="1">
    <source>
        <dbReference type="SAM" id="MobiDB-lite"/>
    </source>
</evidence>
<organism evidence="3 4">
    <name type="scientific">Magnetospirillum moscoviense</name>
    <dbReference type="NCBI Taxonomy" id="1437059"/>
    <lineage>
        <taxon>Bacteria</taxon>
        <taxon>Pseudomonadati</taxon>
        <taxon>Pseudomonadota</taxon>
        <taxon>Alphaproteobacteria</taxon>
        <taxon>Rhodospirillales</taxon>
        <taxon>Rhodospirillaceae</taxon>
        <taxon>Magnetospirillum</taxon>
    </lineage>
</organism>